<proteinExistence type="predicted"/>
<evidence type="ECO:0000256" key="3">
    <source>
        <dbReference type="ARBA" id="ARBA00022737"/>
    </source>
</evidence>
<comment type="subcellular location">
    <subcellularLocation>
        <location evidence="1">Cell projection</location>
        <location evidence="1">Cilium</location>
    </subcellularLocation>
</comment>
<keyword evidence="2" id="KW-0853">WD repeat</keyword>
<dbReference type="PANTHER" id="PTHR15722">
    <property type="entry name" value="IFT140/172-RELATED"/>
    <property type="match status" value="1"/>
</dbReference>
<dbReference type="GO" id="GO:0036064">
    <property type="term" value="C:ciliary basal body"/>
    <property type="evidence" value="ECO:0007669"/>
    <property type="project" value="TreeGrafter"/>
</dbReference>
<dbReference type="PANTHER" id="PTHR15722:SF2">
    <property type="entry name" value="INTRAFLAGELLAR TRANSPORT PROTEIN 172 HOMOLOG"/>
    <property type="match status" value="1"/>
</dbReference>
<evidence type="ECO:0000256" key="4">
    <source>
        <dbReference type="ARBA" id="ARBA00023069"/>
    </source>
</evidence>
<reference evidence="6 7" key="2">
    <citation type="submission" date="2018-11" db="EMBL/GenBank/DDBJ databases">
        <authorList>
            <consortium name="Pathogen Informatics"/>
        </authorList>
    </citation>
    <scope>NUCLEOTIDE SEQUENCE [LARGE SCALE GENOMIC DNA]</scope>
</reference>
<dbReference type="GO" id="GO:0005930">
    <property type="term" value="C:axoneme"/>
    <property type="evidence" value="ECO:0007669"/>
    <property type="project" value="TreeGrafter"/>
</dbReference>
<keyword evidence="3" id="KW-0677">Repeat</keyword>
<keyword evidence="5" id="KW-0966">Cell projection</keyword>
<reference evidence="8" key="1">
    <citation type="submission" date="2017-02" db="UniProtKB">
        <authorList>
            <consortium name="WormBaseParasite"/>
        </authorList>
    </citation>
    <scope>IDENTIFICATION</scope>
</reference>
<keyword evidence="7" id="KW-1185">Reference proteome</keyword>
<name>A0A0N4T9H2_BRUPA</name>
<dbReference type="WBParaSite" id="BPAG_0000485901-mRNA-1">
    <property type="protein sequence ID" value="BPAG_0000485901-mRNA-1"/>
    <property type="gene ID" value="BPAG_0000485901"/>
</dbReference>
<dbReference type="STRING" id="6280.A0A0N4T9H2"/>
<gene>
    <name evidence="6" type="ORF">BPAG_LOCUS4823</name>
</gene>
<accession>A0A0N4T9H2</accession>
<organism evidence="8">
    <name type="scientific">Brugia pahangi</name>
    <name type="common">Filarial nematode worm</name>
    <dbReference type="NCBI Taxonomy" id="6280"/>
    <lineage>
        <taxon>Eukaryota</taxon>
        <taxon>Metazoa</taxon>
        <taxon>Ecdysozoa</taxon>
        <taxon>Nematoda</taxon>
        <taxon>Chromadorea</taxon>
        <taxon>Rhabditida</taxon>
        <taxon>Spirurina</taxon>
        <taxon>Spiruromorpha</taxon>
        <taxon>Filarioidea</taxon>
        <taxon>Onchocercidae</taxon>
        <taxon>Brugia</taxon>
    </lineage>
</organism>
<protein>
    <submittedName>
        <fullName evidence="8">ER membrane protein complex subunit 1</fullName>
    </submittedName>
</protein>
<evidence type="ECO:0000313" key="8">
    <source>
        <dbReference type="WBParaSite" id="BPAG_0000485901-mRNA-1"/>
    </source>
</evidence>
<evidence type="ECO:0000313" key="6">
    <source>
        <dbReference type="EMBL" id="VDN86009.1"/>
    </source>
</evidence>
<evidence type="ECO:0000313" key="7">
    <source>
        <dbReference type="Proteomes" id="UP000278627"/>
    </source>
</evidence>
<keyword evidence="4" id="KW-0969">Cilium</keyword>
<dbReference type="AlphaFoldDB" id="A0A0N4T9H2"/>
<sequence length="143" mass="16682">MGHDRYVIAYTTNTLIIADIRNGYCSEIEWQSAGNEKFYFDNENVCMIINAGEVNLVEYGNNEIIGWIRTELISTHLISVRITKQQLKNINIIKRVAYLLDLNTISVVDLISQRQIAQFTHPVYIDWLEVYFIHFILLLSKQN</sequence>
<dbReference type="GO" id="GO:0030992">
    <property type="term" value="C:intraciliary transport particle B"/>
    <property type="evidence" value="ECO:0007669"/>
    <property type="project" value="TreeGrafter"/>
</dbReference>
<evidence type="ECO:0000256" key="2">
    <source>
        <dbReference type="ARBA" id="ARBA00022574"/>
    </source>
</evidence>
<evidence type="ECO:0000256" key="1">
    <source>
        <dbReference type="ARBA" id="ARBA00004138"/>
    </source>
</evidence>
<dbReference type="Proteomes" id="UP000278627">
    <property type="component" value="Unassembled WGS sequence"/>
</dbReference>
<evidence type="ECO:0000256" key="5">
    <source>
        <dbReference type="ARBA" id="ARBA00023273"/>
    </source>
</evidence>
<dbReference type="GO" id="GO:0042073">
    <property type="term" value="P:intraciliary transport"/>
    <property type="evidence" value="ECO:0007669"/>
    <property type="project" value="TreeGrafter"/>
</dbReference>
<dbReference type="EMBL" id="UZAD01002755">
    <property type="protein sequence ID" value="VDN86009.1"/>
    <property type="molecule type" value="Genomic_DNA"/>
</dbReference>